<dbReference type="EMBL" id="CAJNRG010014885">
    <property type="protein sequence ID" value="CAF2158234.1"/>
    <property type="molecule type" value="Genomic_DNA"/>
</dbReference>
<protein>
    <recommendedName>
        <fullName evidence="1">ATP-dependent DNA helicase</fullName>
        <ecNumber evidence="1">5.6.2.3</ecNumber>
    </recommendedName>
</protein>
<keyword evidence="1" id="KW-0234">DNA repair</keyword>
<keyword evidence="1" id="KW-0547">Nucleotide-binding</keyword>
<evidence type="ECO:0000256" key="1">
    <source>
        <dbReference type="RuleBase" id="RU363044"/>
    </source>
</evidence>
<dbReference type="GO" id="GO:0006281">
    <property type="term" value="P:DNA repair"/>
    <property type="evidence" value="ECO:0007669"/>
    <property type="project" value="UniProtKB-KW"/>
</dbReference>
<name>A0A816YLQ9_9BILA</name>
<evidence type="ECO:0000256" key="2">
    <source>
        <dbReference type="SAM" id="MobiDB-lite"/>
    </source>
</evidence>
<feature type="region of interest" description="Disordered" evidence="2">
    <location>
        <begin position="508"/>
        <end position="531"/>
    </location>
</feature>
<dbReference type="PANTHER" id="PTHR47642">
    <property type="entry name" value="ATP-DEPENDENT DNA HELICASE"/>
    <property type="match status" value="1"/>
</dbReference>
<dbReference type="Proteomes" id="UP000663887">
    <property type="component" value="Unassembled WGS sequence"/>
</dbReference>
<evidence type="ECO:0000259" key="3">
    <source>
        <dbReference type="Pfam" id="PF05970"/>
    </source>
</evidence>
<dbReference type="Pfam" id="PF05970">
    <property type="entry name" value="PIF1"/>
    <property type="match status" value="1"/>
</dbReference>
<dbReference type="PANTHER" id="PTHR47642:SF5">
    <property type="entry name" value="ATP-DEPENDENT DNA HELICASE"/>
    <property type="match status" value="1"/>
</dbReference>
<reference evidence="4" key="1">
    <citation type="submission" date="2021-02" db="EMBL/GenBank/DDBJ databases">
        <authorList>
            <person name="Nowell W R."/>
        </authorList>
    </citation>
    <scope>NUCLEOTIDE SEQUENCE</scope>
</reference>
<dbReference type="Gene3D" id="3.40.50.300">
    <property type="entry name" value="P-loop containing nucleotide triphosphate hydrolases"/>
    <property type="match status" value="1"/>
</dbReference>
<dbReference type="GO" id="GO:0043139">
    <property type="term" value="F:5'-3' DNA helicase activity"/>
    <property type="evidence" value="ECO:0007669"/>
    <property type="project" value="UniProtKB-EC"/>
</dbReference>
<keyword evidence="1" id="KW-0227">DNA damage</keyword>
<comment type="catalytic activity">
    <reaction evidence="1">
        <text>ATP + H2O = ADP + phosphate + H(+)</text>
        <dbReference type="Rhea" id="RHEA:13065"/>
        <dbReference type="ChEBI" id="CHEBI:15377"/>
        <dbReference type="ChEBI" id="CHEBI:15378"/>
        <dbReference type="ChEBI" id="CHEBI:30616"/>
        <dbReference type="ChEBI" id="CHEBI:43474"/>
        <dbReference type="ChEBI" id="CHEBI:456216"/>
        <dbReference type="EC" id="5.6.2.3"/>
    </reaction>
</comment>
<keyword evidence="1" id="KW-0378">Hydrolase</keyword>
<accession>A0A816YLQ9</accession>
<organism evidence="4 5">
    <name type="scientific">Rotaria magnacalcarata</name>
    <dbReference type="NCBI Taxonomy" id="392030"/>
    <lineage>
        <taxon>Eukaryota</taxon>
        <taxon>Metazoa</taxon>
        <taxon>Spiralia</taxon>
        <taxon>Gnathifera</taxon>
        <taxon>Rotifera</taxon>
        <taxon>Eurotatoria</taxon>
        <taxon>Bdelloidea</taxon>
        <taxon>Philodinida</taxon>
        <taxon>Philodinidae</taxon>
        <taxon>Rotaria</taxon>
    </lineage>
</organism>
<comment type="similarity">
    <text evidence="1">Belongs to the helicase family.</text>
</comment>
<dbReference type="GO" id="GO:0016787">
    <property type="term" value="F:hydrolase activity"/>
    <property type="evidence" value="ECO:0007669"/>
    <property type="project" value="UniProtKB-KW"/>
</dbReference>
<dbReference type="GO" id="GO:0006310">
    <property type="term" value="P:DNA recombination"/>
    <property type="evidence" value="ECO:0007669"/>
    <property type="project" value="UniProtKB-KW"/>
</dbReference>
<feature type="region of interest" description="Disordered" evidence="2">
    <location>
        <begin position="471"/>
        <end position="494"/>
    </location>
</feature>
<evidence type="ECO:0000313" key="5">
    <source>
        <dbReference type="Proteomes" id="UP000663887"/>
    </source>
</evidence>
<dbReference type="InterPro" id="IPR010285">
    <property type="entry name" value="DNA_helicase_pif1-like_DEAD"/>
</dbReference>
<comment type="caution">
    <text evidence="4">The sequence shown here is derived from an EMBL/GenBank/DDBJ whole genome shotgun (WGS) entry which is preliminary data.</text>
</comment>
<dbReference type="AlphaFoldDB" id="A0A816YLQ9"/>
<feature type="domain" description="DNA helicase Pif1-like DEAD-box helicase" evidence="3">
    <location>
        <begin position="169"/>
        <end position="313"/>
    </location>
</feature>
<keyword evidence="1" id="KW-0233">DNA recombination</keyword>
<keyword evidence="1" id="KW-0347">Helicase</keyword>
<dbReference type="InterPro" id="IPR027417">
    <property type="entry name" value="P-loop_NTPase"/>
</dbReference>
<comment type="cofactor">
    <cofactor evidence="1">
        <name>Mg(2+)</name>
        <dbReference type="ChEBI" id="CHEBI:18420"/>
    </cofactor>
</comment>
<evidence type="ECO:0000313" key="4">
    <source>
        <dbReference type="EMBL" id="CAF2158234.1"/>
    </source>
</evidence>
<keyword evidence="1" id="KW-0067">ATP-binding</keyword>
<dbReference type="EC" id="5.6.2.3" evidence="1"/>
<dbReference type="GO" id="GO:0000723">
    <property type="term" value="P:telomere maintenance"/>
    <property type="evidence" value="ECO:0007669"/>
    <property type="project" value="InterPro"/>
</dbReference>
<proteinExistence type="inferred from homology"/>
<feature type="non-terminal residue" evidence="4">
    <location>
        <position position="1"/>
    </location>
</feature>
<gene>
    <name evidence="4" type="ORF">XDN619_LOCUS30039</name>
</gene>
<dbReference type="SUPFAM" id="SSF52540">
    <property type="entry name" value="P-loop containing nucleoside triphosphate hydrolases"/>
    <property type="match status" value="2"/>
</dbReference>
<dbReference type="InterPro" id="IPR051055">
    <property type="entry name" value="PIF1_helicase"/>
</dbReference>
<sequence length="531" mass="61525">QTDSGNYFENLLVLYLPIRNRDELKKPYQLFYENGIVYEFNQNCDRKVKDIVCENRKKDECHFDISKEMESIFNELATQSKEDDWAAVVATIEKNRIDQNEIENEENPDFELIHKKKKKSNNIIDLKQSFYSSNEIRPLLESMSEERQHVFYQVRQWCTKRLQNPDIEPIHVFITGGAGTGKSYLLKCLHYEATKSFSRKKHLEPDENIEEIHALITAFTGAAAVNVGGITIHSAFGMNTQRNRFYENLSCEKLNTYRCKLGSLKLLFVDEVSLVQEGLWRVMHSRLNQIIGIHYNSVIFGNVGVIAIGDFYQYHFEFVELTANQRQNNDGCFAQMLNRIRQMKKKSVMLKEDQDTLEKCHQRYLKNEHHPEALRLFSKNADVDAHNEEMIDLICTNIKTIYELDRKGQKIEPKTNRYGKQLYKPLRLAKNARIMLTKNICVLDVKAGVDHRRNCSDCKKLGTICATRENDSIDTEESTSSSTRDATVTINRSPSHRLRPVYRWHGAQSVRCTGEPGPGQTDETVDPTPLH</sequence>
<dbReference type="GO" id="GO:0005524">
    <property type="term" value="F:ATP binding"/>
    <property type="evidence" value="ECO:0007669"/>
    <property type="project" value="UniProtKB-KW"/>
</dbReference>